<dbReference type="GO" id="GO:0006355">
    <property type="term" value="P:regulation of DNA-templated transcription"/>
    <property type="evidence" value="ECO:0007669"/>
    <property type="project" value="InterPro"/>
</dbReference>
<dbReference type="Proteomes" id="UP001336250">
    <property type="component" value="Unassembled WGS sequence"/>
</dbReference>
<protein>
    <submittedName>
        <fullName evidence="4">PAS domain S-box protein</fullName>
    </submittedName>
</protein>
<dbReference type="SMART" id="SM00065">
    <property type="entry name" value="GAF"/>
    <property type="match status" value="1"/>
</dbReference>
<feature type="domain" description="PAC" evidence="2">
    <location>
        <begin position="425"/>
        <end position="476"/>
    </location>
</feature>
<feature type="domain" description="PAS" evidence="1">
    <location>
        <begin position="347"/>
        <end position="418"/>
    </location>
</feature>
<dbReference type="InterPro" id="IPR000014">
    <property type="entry name" value="PAS"/>
</dbReference>
<feature type="domain" description="PAC" evidence="2">
    <location>
        <begin position="255"/>
        <end position="307"/>
    </location>
</feature>
<dbReference type="PROSITE" id="PS50112">
    <property type="entry name" value="PAS"/>
    <property type="match status" value="3"/>
</dbReference>
<dbReference type="SMART" id="SM00086">
    <property type="entry name" value="PAC"/>
    <property type="match status" value="4"/>
</dbReference>
<dbReference type="InterPro" id="IPR035965">
    <property type="entry name" value="PAS-like_dom_sf"/>
</dbReference>
<dbReference type="InterPro" id="IPR029787">
    <property type="entry name" value="Nucleotide_cyclase"/>
</dbReference>
<dbReference type="InterPro" id="IPR000160">
    <property type="entry name" value="GGDEF_dom"/>
</dbReference>
<dbReference type="InterPro" id="IPR013655">
    <property type="entry name" value="PAS_fold_3"/>
</dbReference>
<dbReference type="CDD" id="cd00130">
    <property type="entry name" value="PAS"/>
    <property type="match status" value="4"/>
</dbReference>
<dbReference type="InterPro" id="IPR029016">
    <property type="entry name" value="GAF-like_dom_sf"/>
</dbReference>
<dbReference type="Pfam" id="PF08448">
    <property type="entry name" value="PAS_4"/>
    <property type="match status" value="1"/>
</dbReference>
<dbReference type="Pfam" id="PF01590">
    <property type="entry name" value="GAF"/>
    <property type="match status" value="1"/>
</dbReference>
<reference evidence="4 5" key="1">
    <citation type="submission" date="2024-02" db="EMBL/GenBank/DDBJ databases">
        <title>Genome sequence of Aquincola sp. MAHUQ-54.</title>
        <authorList>
            <person name="Huq M.A."/>
        </authorList>
    </citation>
    <scope>NUCLEOTIDE SEQUENCE [LARGE SCALE GENOMIC DNA]</scope>
    <source>
        <strain evidence="4 5">MAHUQ-54</strain>
    </source>
</reference>
<evidence type="ECO:0000313" key="4">
    <source>
        <dbReference type="EMBL" id="MEF7612605.1"/>
    </source>
</evidence>
<dbReference type="EMBL" id="JAZIBG010000008">
    <property type="protein sequence ID" value="MEF7612605.1"/>
    <property type="molecule type" value="Genomic_DNA"/>
</dbReference>
<dbReference type="RefSeq" id="WP_332287501.1">
    <property type="nucleotide sequence ID" value="NZ_JAZIBG010000008.1"/>
</dbReference>
<evidence type="ECO:0000259" key="1">
    <source>
        <dbReference type="PROSITE" id="PS50112"/>
    </source>
</evidence>
<evidence type="ECO:0000313" key="5">
    <source>
        <dbReference type="Proteomes" id="UP001336250"/>
    </source>
</evidence>
<dbReference type="Pfam" id="PF00990">
    <property type="entry name" value="GGDEF"/>
    <property type="match status" value="1"/>
</dbReference>
<dbReference type="PANTHER" id="PTHR44757:SF2">
    <property type="entry name" value="BIOFILM ARCHITECTURE MAINTENANCE PROTEIN MBAA"/>
    <property type="match status" value="1"/>
</dbReference>
<feature type="domain" description="GGDEF" evidence="3">
    <location>
        <begin position="758"/>
        <end position="891"/>
    </location>
</feature>
<dbReference type="Pfam" id="PF13426">
    <property type="entry name" value="PAS_9"/>
    <property type="match status" value="1"/>
</dbReference>
<comment type="caution">
    <text evidence="4">The sequence shown here is derived from an EMBL/GenBank/DDBJ whole genome shotgun (WGS) entry which is preliminary data.</text>
</comment>
<dbReference type="InterPro" id="IPR013656">
    <property type="entry name" value="PAS_4"/>
</dbReference>
<organism evidence="4 5">
    <name type="scientific">Aquincola agrisoli</name>
    <dbReference type="NCBI Taxonomy" id="3119538"/>
    <lineage>
        <taxon>Bacteria</taxon>
        <taxon>Pseudomonadati</taxon>
        <taxon>Pseudomonadota</taxon>
        <taxon>Betaproteobacteria</taxon>
        <taxon>Burkholderiales</taxon>
        <taxon>Sphaerotilaceae</taxon>
        <taxon>Aquincola</taxon>
    </lineage>
</organism>
<dbReference type="InterPro" id="IPR003018">
    <property type="entry name" value="GAF"/>
</dbReference>
<dbReference type="Gene3D" id="3.30.70.270">
    <property type="match status" value="1"/>
</dbReference>
<accession>A0AAW9QBR1</accession>
<dbReference type="InterPro" id="IPR001610">
    <property type="entry name" value="PAC"/>
</dbReference>
<dbReference type="AlphaFoldDB" id="A0AAW9QBR1"/>
<dbReference type="CDD" id="cd01949">
    <property type="entry name" value="GGDEF"/>
    <property type="match status" value="1"/>
</dbReference>
<dbReference type="InterPro" id="IPR000700">
    <property type="entry name" value="PAS-assoc_C"/>
</dbReference>
<dbReference type="SUPFAM" id="SSF55785">
    <property type="entry name" value="PYP-like sensor domain (PAS domain)"/>
    <property type="match status" value="4"/>
</dbReference>
<dbReference type="InterPro" id="IPR043128">
    <property type="entry name" value="Rev_trsase/Diguanyl_cyclase"/>
</dbReference>
<sequence>MSVAPRPSSERQRLTALEQLELLDTEPEPTFDALTRLAARLLRAPMALVSLVGEDRQWFKSRVGVELPQTPRDEAFCAHAILHEAPMVVADATLDARFASNPLVLGPPGIRAYLGIPLRTSAGHALGTLCVLDRRPRSFSAQDIASMEDLACLVRREIQHREAMVRARRLAGESMKAVSASETLYHATFDRAAVGIAVVGLDGSWLRINPCLARILGRTQDELSSLTFQDLTHPDDLNADLGLVEQLLAGEIDHYTLEKRYLKPHGEVVWANLTVTLVKQDGGTPLHFVSVVEDITRRHHGEQALHRLRLELEQRVVERTQALQEANDGLAASIRQLQQSEEALAERTAELNAVLTNAHDAYICIDGQGLIVEWNRQAEATFGWSCGEAMGRPLDALIIPPAFRAAHRAGVQRLASTGDERVVSQRLEMTALRRDGTAFTCEATIAASPSRSRGPLYAAFLHDISARKEAERRLADANARLEDLYQNAPCGYYSLDRQGVFVQINERSLELFGCAREALIGRKGPRDFFTEAGRARFAEVYARFLVEGRFGPEEFDLLSGDGCQRRLSVMATALRDEHGAFLRSRTVVFDVTELHRVRQALQEANRQQHLMLDNELVAIVKLKDRRAVWVNRAFEQMFGFAPGEFDGGAMRTLYDDEDSFEQIGRSAYGALARGETYRTQVGMLKKTGERLWVDMSGALLSSDSGESLWMMHDITHMKLQQQEVEDLAYHDALTGLPNRTLLKSRLVQALGAAQRAGNHVAACFLDLDGFKAVNDVHGHEAGDRLLCEVARRLAGIVRGHDTVARLGGDEFVLVLTQLASPNDVHVVVERAERAIAAPVEIGPGLQARVGGSFGVAVATAGIDATALLAQADVAMYEVKRRRKQQPAAAPAA</sequence>
<dbReference type="PANTHER" id="PTHR44757">
    <property type="entry name" value="DIGUANYLATE CYCLASE DGCP"/>
    <property type="match status" value="1"/>
</dbReference>
<dbReference type="PROSITE" id="PS50113">
    <property type="entry name" value="PAC"/>
    <property type="match status" value="3"/>
</dbReference>
<gene>
    <name evidence="4" type="ORF">V4F39_01700</name>
</gene>
<dbReference type="Pfam" id="PF08447">
    <property type="entry name" value="PAS_3"/>
    <property type="match status" value="1"/>
</dbReference>
<feature type="domain" description="PAC" evidence="2">
    <location>
        <begin position="551"/>
        <end position="603"/>
    </location>
</feature>
<dbReference type="InterPro" id="IPR013767">
    <property type="entry name" value="PAS_fold"/>
</dbReference>
<dbReference type="SUPFAM" id="SSF55781">
    <property type="entry name" value="GAF domain-like"/>
    <property type="match status" value="1"/>
</dbReference>
<keyword evidence="5" id="KW-1185">Reference proteome</keyword>
<dbReference type="Gene3D" id="3.30.450.40">
    <property type="match status" value="1"/>
</dbReference>
<dbReference type="InterPro" id="IPR052155">
    <property type="entry name" value="Biofilm_reg_signaling"/>
</dbReference>
<feature type="domain" description="PAS" evidence="1">
    <location>
        <begin position="477"/>
        <end position="548"/>
    </location>
</feature>
<dbReference type="SMART" id="SM00091">
    <property type="entry name" value="PAS"/>
    <property type="match status" value="4"/>
</dbReference>
<feature type="domain" description="PAS" evidence="1">
    <location>
        <begin position="181"/>
        <end position="251"/>
    </location>
</feature>
<dbReference type="PROSITE" id="PS50887">
    <property type="entry name" value="GGDEF"/>
    <property type="match status" value="1"/>
</dbReference>
<evidence type="ECO:0000259" key="3">
    <source>
        <dbReference type="PROSITE" id="PS50887"/>
    </source>
</evidence>
<proteinExistence type="predicted"/>
<dbReference type="Gene3D" id="3.30.450.20">
    <property type="entry name" value="PAS domain"/>
    <property type="match status" value="4"/>
</dbReference>
<dbReference type="NCBIfam" id="TIGR00229">
    <property type="entry name" value="sensory_box"/>
    <property type="match status" value="4"/>
</dbReference>
<dbReference type="Pfam" id="PF00989">
    <property type="entry name" value="PAS"/>
    <property type="match status" value="1"/>
</dbReference>
<dbReference type="SUPFAM" id="SSF55073">
    <property type="entry name" value="Nucleotide cyclase"/>
    <property type="match status" value="1"/>
</dbReference>
<name>A0AAW9QBR1_9BURK</name>
<dbReference type="NCBIfam" id="TIGR00254">
    <property type="entry name" value="GGDEF"/>
    <property type="match status" value="1"/>
</dbReference>
<evidence type="ECO:0000259" key="2">
    <source>
        <dbReference type="PROSITE" id="PS50113"/>
    </source>
</evidence>
<dbReference type="SMART" id="SM00267">
    <property type="entry name" value="GGDEF"/>
    <property type="match status" value="1"/>
</dbReference>